<evidence type="ECO:0000313" key="4">
    <source>
        <dbReference type="Proteomes" id="UP000315252"/>
    </source>
</evidence>
<evidence type="ECO:0000259" key="2">
    <source>
        <dbReference type="PROSITE" id="PS50002"/>
    </source>
</evidence>
<dbReference type="SUPFAM" id="SSF50044">
    <property type="entry name" value="SH3-domain"/>
    <property type="match status" value="2"/>
</dbReference>
<keyword evidence="4" id="KW-1185">Reference proteome</keyword>
<dbReference type="EMBL" id="VHSH01000002">
    <property type="protein sequence ID" value="TQV82100.1"/>
    <property type="molecule type" value="Genomic_DNA"/>
</dbReference>
<evidence type="ECO:0000256" key="1">
    <source>
        <dbReference type="ARBA" id="ARBA00022443"/>
    </source>
</evidence>
<dbReference type="PIRSF" id="PIRSF034961">
    <property type="entry name" value="UCP034961_SH3_2"/>
    <property type="match status" value="1"/>
</dbReference>
<proteinExistence type="predicted"/>
<evidence type="ECO:0000313" key="3">
    <source>
        <dbReference type="EMBL" id="TQV82100.1"/>
    </source>
</evidence>
<dbReference type="InterPro" id="IPR014593">
    <property type="entry name" value="UCP034961_SH3_2"/>
</dbReference>
<feature type="domain" description="SH3" evidence="2">
    <location>
        <begin position="54"/>
        <end position="110"/>
    </location>
</feature>
<dbReference type="OrthoDB" id="1030757at2"/>
<dbReference type="Pfam" id="PF07653">
    <property type="entry name" value="SH3_2"/>
    <property type="match status" value="2"/>
</dbReference>
<dbReference type="InterPro" id="IPR036028">
    <property type="entry name" value="SH3-like_dom_sf"/>
</dbReference>
<gene>
    <name evidence="3" type="ORF">FKG95_07695</name>
</gene>
<name>A0A545TY11_9PROT</name>
<organism evidence="3 4">
    <name type="scientific">Denitrobaculum tricleocarpae</name>
    <dbReference type="NCBI Taxonomy" id="2591009"/>
    <lineage>
        <taxon>Bacteria</taxon>
        <taxon>Pseudomonadati</taxon>
        <taxon>Pseudomonadota</taxon>
        <taxon>Alphaproteobacteria</taxon>
        <taxon>Rhodospirillales</taxon>
        <taxon>Rhodospirillaceae</taxon>
        <taxon>Denitrobaculum</taxon>
    </lineage>
</organism>
<sequence length="111" mass="12324">MQSWTQSYSPALSVRAGETVTLGAKDADWPEWIWCRNSEGLGGWLPASSLSSQTEGEAAKLLTDFDTIELTVKEGEELEGVEERGGWIWCRSHIGMEGWVPLDHVEPFDPS</sequence>
<reference evidence="3 4" key="1">
    <citation type="submission" date="2019-06" db="EMBL/GenBank/DDBJ databases">
        <title>Whole genome sequence for Rhodospirillaceae sp. R148.</title>
        <authorList>
            <person name="Wang G."/>
        </authorList>
    </citation>
    <scope>NUCLEOTIDE SEQUENCE [LARGE SCALE GENOMIC DNA]</scope>
    <source>
        <strain evidence="3 4">R148</strain>
    </source>
</reference>
<comment type="caution">
    <text evidence="3">The sequence shown here is derived from an EMBL/GenBank/DDBJ whole genome shotgun (WGS) entry which is preliminary data.</text>
</comment>
<accession>A0A545TY11</accession>
<protein>
    <recommendedName>
        <fullName evidence="2">SH3 domain-containing protein</fullName>
    </recommendedName>
</protein>
<dbReference type="Gene3D" id="2.30.30.40">
    <property type="entry name" value="SH3 Domains"/>
    <property type="match status" value="1"/>
</dbReference>
<keyword evidence="1" id="KW-0728">SH3 domain</keyword>
<dbReference type="Proteomes" id="UP000315252">
    <property type="component" value="Unassembled WGS sequence"/>
</dbReference>
<dbReference type="PROSITE" id="PS50002">
    <property type="entry name" value="SH3"/>
    <property type="match status" value="1"/>
</dbReference>
<dbReference type="InterPro" id="IPR001452">
    <property type="entry name" value="SH3_domain"/>
</dbReference>
<dbReference type="AlphaFoldDB" id="A0A545TY11"/>
<dbReference type="RefSeq" id="WP_142895730.1">
    <property type="nucleotide sequence ID" value="NZ_ML660053.1"/>
</dbReference>